<sequence>MTIQSRRGFIAAAGSAGLLAACGNGIGSNGAQVIDQRVDRTLNYLFTNYPATTDLRDKSVAMLVMPLVTKAGFGIGGAYGRGALRIDGVTVDYYSATSGTVGLQIGAQQYSHVLFFMTSESLERFRRSPGWAAGADIEYTLNQQGENLTAETTTTMSPVIALIFGQAGLIAGATLKGTKYTRIIP</sequence>
<evidence type="ECO:0000313" key="2">
    <source>
        <dbReference type="EMBL" id="MDF0599543.1"/>
    </source>
</evidence>
<dbReference type="NCBIfam" id="TIGR01409">
    <property type="entry name" value="TAT_signal_seq"/>
    <property type="match status" value="1"/>
</dbReference>
<accession>A0AAE3T7D6</accession>
<dbReference type="EMBL" id="JARGYC010000003">
    <property type="protein sequence ID" value="MDF0599543.1"/>
    <property type="molecule type" value="Genomic_DNA"/>
</dbReference>
<name>A0AAE3T7D6_9RHOB</name>
<proteinExistence type="predicted"/>
<gene>
    <name evidence="2" type="ORF">P1J78_02255</name>
</gene>
<dbReference type="Proteomes" id="UP001220964">
    <property type="component" value="Unassembled WGS sequence"/>
</dbReference>
<dbReference type="PROSITE" id="PS51318">
    <property type="entry name" value="TAT"/>
    <property type="match status" value="1"/>
</dbReference>
<evidence type="ECO:0000259" key="1">
    <source>
        <dbReference type="Pfam" id="PF04366"/>
    </source>
</evidence>
<organism evidence="2 3">
    <name type="scientific">Psychromarinibacter sediminicola</name>
    <dbReference type="NCBI Taxonomy" id="3033385"/>
    <lineage>
        <taxon>Bacteria</taxon>
        <taxon>Pseudomonadati</taxon>
        <taxon>Pseudomonadota</taxon>
        <taxon>Alphaproteobacteria</taxon>
        <taxon>Rhodobacterales</taxon>
        <taxon>Paracoccaceae</taxon>
        <taxon>Psychromarinibacter</taxon>
    </lineage>
</organism>
<dbReference type="Pfam" id="PF04366">
    <property type="entry name" value="Ysc84"/>
    <property type="match status" value="1"/>
</dbReference>
<dbReference type="AlphaFoldDB" id="A0AAE3T7D6"/>
<dbReference type="InterPro" id="IPR006311">
    <property type="entry name" value="TAT_signal"/>
</dbReference>
<reference evidence="2" key="1">
    <citation type="submission" date="2023-03" db="EMBL/GenBank/DDBJ databases">
        <title>Multiphase analysis and comparison of six strains from genera Psychromarinibacter, Lutimaribacter, and Maritimibacter, including a novel species: Psychromarinibacter sediminicola sp. nov.</title>
        <authorList>
            <person name="Wang Y.-H."/>
            <person name="Ye M.-Q."/>
            <person name="Du Z.-J."/>
        </authorList>
    </citation>
    <scope>NUCLEOTIDE SEQUENCE</scope>
    <source>
        <strain evidence="2">C21-152</strain>
    </source>
</reference>
<dbReference type="InterPro" id="IPR007461">
    <property type="entry name" value="Ysc84_actin-binding"/>
</dbReference>
<protein>
    <submittedName>
        <fullName evidence="2">YSC84-related protein</fullName>
    </submittedName>
</protein>
<dbReference type="InterPro" id="IPR019546">
    <property type="entry name" value="TAT_signal_bac_arc"/>
</dbReference>
<comment type="caution">
    <text evidence="2">The sequence shown here is derived from an EMBL/GenBank/DDBJ whole genome shotgun (WGS) entry which is preliminary data.</text>
</comment>
<dbReference type="RefSeq" id="WP_275565686.1">
    <property type="nucleotide sequence ID" value="NZ_JARGYC010000003.1"/>
</dbReference>
<feature type="domain" description="Ysc84 actin-binding" evidence="1">
    <location>
        <begin position="98"/>
        <end position="181"/>
    </location>
</feature>
<dbReference type="PROSITE" id="PS51257">
    <property type="entry name" value="PROKAR_LIPOPROTEIN"/>
    <property type="match status" value="1"/>
</dbReference>
<evidence type="ECO:0000313" key="3">
    <source>
        <dbReference type="Proteomes" id="UP001220964"/>
    </source>
</evidence>
<keyword evidence="3" id="KW-1185">Reference proteome</keyword>